<evidence type="ECO:0000256" key="2">
    <source>
        <dbReference type="ARBA" id="ARBA00010024"/>
    </source>
</evidence>
<organism evidence="13 14">
    <name type="scientific">Acorus gramineus</name>
    <name type="common">Dwarf sweet flag</name>
    <dbReference type="NCBI Taxonomy" id="55184"/>
    <lineage>
        <taxon>Eukaryota</taxon>
        <taxon>Viridiplantae</taxon>
        <taxon>Streptophyta</taxon>
        <taxon>Embryophyta</taxon>
        <taxon>Tracheophyta</taxon>
        <taxon>Spermatophyta</taxon>
        <taxon>Magnoliopsida</taxon>
        <taxon>Liliopsida</taxon>
        <taxon>Acoraceae</taxon>
        <taxon>Acorus</taxon>
    </lineage>
</organism>
<evidence type="ECO:0000256" key="3">
    <source>
        <dbReference type="ARBA" id="ARBA00022723"/>
    </source>
</evidence>
<evidence type="ECO:0000256" key="9">
    <source>
        <dbReference type="SAM" id="Coils"/>
    </source>
</evidence>
<accession>A0AAV9BRP8</accession>
<comment type="similarity">
    <text evidence="2">Belongs to the CONSTANS family.</text>
</comment>
<evidence type="ECO:0000256" key="4">
    <source>
        <dbReference type="ARBA" id="ARBA00022771"/>
    </source>
</evidence>
<evidence type="ECO:0000256" key="1">
    <source>
        <dbReference type="ARBA" id="ARBA00004123"/>
    </source>
</evidence>
<keyword evidence="4 7" id="KW-0863">Zinc-finger</keyword>
<keyword evidence="5" id="KW-0862">Zinc</keyword>
<dbReference type="CDD" id="cd19821">
    <property type="entry name" value="Bbox1_BBX-like"/>
    <property type="match status" value="1"/>
</dbReference>
<name>A0AAV9BRP8_ACOGR</name>
<dbReference type="InterPro" id="IPR010402">
    <property type="entry name" value="CCT_domain"/>
</dbReference>
<dbReference type="Pfam" id="PF06203">
    <property type="entry name" value="CCT"/>
    <property type="match status" value="1"/>
</dbReference>
<dbReference type="PROSITE" id="PS50119">
    <property type="entry name" value="ZF_BBOX"/>
    <property type="match status" value="1"/>
</dbReference>
<dbReference type="PROSITE" id="PS51017">
    <property type="entry name" value="CCT"/>
    <property type="match status" value="1"/>
</dbReference>
<feature type="compositionally biased region" description="Basic residues" evidence="10">
    <location>
        <begin position="83"/>
        <end position="92"/>
    </location>
</feature>
<feature type="coiled-coil region" evidence="9">
    <location>
        <begin position="216"/>
        <end position="250"/>
    </location>
</feature>
<evidence type="ECO:0000256" key="6">
    <source>
        <dbReference type="ARBA" id="ARBA00023242"/>
    </source>
</evidence>
<dbReference type="GO" id="GO:0008270">
    <property type="term" value="F:zinc ion binding"/>
    <property type="evidence" value="ECO:0007669"/>
    <property type="project" value="UniProtKB-KW"/>
</dbReference>
<dbReference type="SMART" id="SM00336">
    <property type="entry name" value="BBOX"/>
    <property type="match status" value="1"/>
</dbReference>
<dbReference type="PANTHER" id="PTHR31874">
    <property type="entry name" value="CCT MOTIF FAMILY PROTEIN, EXPRESSED"/>
    <property type="match status" value="1"/>
</dbReference>
<sequence length="428" mass="46807">MCSTKNRMASALGGKTARACDSCMRRRARWYCAADDAFLCQACDSSVHSANPLARRHQRLRLKTSSFRPIPSAAPAWTHGFTRKARTPRKHTTTPPAAAPSHKAEVVPEIGSDNGSEESEEEQLLYRVPIFDPDLAEFCSSNNGSLGAVDQETERVPRVISARACAHAPGADALHVLLPTDMDLAEFAANVESLLGRGLDEDDCTFCIDGLGFFAEDQEEKQRMRSDVKLEEMEEEVMSYDQMMMEGETESTMLEFDFETGEGEEKKEMKAMDGCDGGRRVKKIPLRLNHKAVIDAWSNGRSPWTDGRRPQFDSDDCWPDFFMGIGGGEVQGSYGGMIGGAHVAALGGGGGGGGGGDGGREARVLRYREKRRTRLFSKKIRYEVRKLNAEKRPRMKGRFVKRSSFVGATASAAVVGGGGPTVVLPYGF</sequence>
<reference evidence="13" key="1">
    <citation type="journal article" date="2023" name="Nat. Commun.">
        <title>Diploid and tetraploid genomes of Acorus and the evolution of monocots.</title>
        <authorList>
            <person name="Ma L."/>
            <person name="Liu K.W."/>
            <person name="Li Z."/>
            <person name="Hsiao Y.Y."/>
            <person name="Qi Y."/>
            <person name="Fu T."/>
            <person name="Tang G.D."/>
            <person name="Zhang D."/>
            <person name="Sun W.H."/>
            <person name="Liu D.K."/>
            <person name="Li Y."/>
            <person name="Chen G.Z."/>
            <person name="Liu X.D."/>
            <person name="Liao X.Y."/>
            <person name="Jiang Y.T."/>
            <person name="Yu X."/>
            <person name="Hao Y."/>
            <person name="Huang J."/>
            <person name="Zhao X.W."/>
            <person name="Ke S."/>
            <person name="Chen Y.Y."/>
            <person name="Wu W.L."/>
            <person name="Hsu J.L."/>
            <person name="Lin Y.F."/>
            <person name="Huang M.D."/>
            <person name="Li C.Y."/>
            <person name="Huang L."/>
            <person name="Wang Z.W."/>
            <person name="Zhao X."/>
            <person name="Zhong W.Y."/>
            <person name="Peng D.H."/>
            <person name="Ahmad S."/>
            <person name="Lan S."/>
            <person name="Zhang J.S."/>
            <person name="Tsai W.C."/>
            <person name="Van de Peer Y."/>
            <person name="Liu Z.J."/>
        </authorList>
    </citation>
    <scope>NUCLEOTIDE SEQUENCE</scope>
    <source>
        <strain evidence="13">SCP</strain>
    </source>
</reference>
<reference evidence="13" key="2">
    <citation type="submission" date="2023-06" db="EMBL/GenBank/DDBJ databases">
        <authorList>
            <person name="Ma L."/>
            <person name="Liu K.-W."/>
            <person name="Li Z."/>
            <person name="Hsiao Y.-Y."/>
            <person name="Qi Y."/>
            <person name="Fu T."/>
            <person name="Tang G."/>
            <person name="Zhang D."/>
            <person name="Sun W.-H."/>
            <person name="Liu D.-K."/>
            <person name="Li Y."/>
            <person name="Chen G.-Z."/>
            <person name="Liu X.-D."/>
            <person name="Liao X.-Y."/>
            <person name="Jiang Y.-T."/>
            <person name="Yu X."/>
            <person name="Hao Y."/>
            <person name="Huang J."/>
            <person name="Zhao X.-W."/>
            <person name="Ke S."/>
            <person name="Chen Y.-Y."/>
            <person name="Wu W.-L."/>
            <person name="Hsu J.-L."/>
            <person name="Lin Y.-F."/>
            <person name="Huang M.-D."/>
            <person name="Li C.-Y."/>
            <person name="Huang L."/>
            <person name="Wang Z.-W."/>
            <person name="Zhao X."/>
            <person name="Zhong W.-Y."/>
            <person name="Peng D.-H."/>
            <person name="Ahmad S."/>
            <person name="Lan S."/>
            <person name="Zhang J.-S."/>
            <person name="Tsai W.-C."/>
            <person name="Van De Peer Y."/>
            <person name="Liu Z.-J."/>
        </authorList>
    </citation>
    <scope>NUCLEOTIDE SEQUENCE</scope>
    <source>
        <strain evidence="13">SCP</strain>
        <tissue evidence="13">Leaves</tissue>
    </source>
</reference>
<feature type="domain" description="CCT" evidence="12">
    <location>
        <begin position="360"/>
        <end position="402"/>
    </location>
</feature>
<keyword evidence="3" id="KW-0479">Metal-binding</keyword>
<evidence type="ECO:0000256" key="5">
    <source>
        <dbReference type="ARBA" id="ARBA00022833"/>
    </source>
</evidence>
<evidence type="ECO:0000259" key="12">
    <source>
        <dbReference type="PROSITE" id="PS51017"/>
    </source>
</evidence>
<dbReference type="GO" id="GO:0006355">
    <property type="term" value="P:regulation of DNA-templated transcription"/>
    <property type="evidence" value="ECO:0007669"/>
    <property type="project" value="TreeGrafter"/>
</dbReference>
<dbReference type="InterPro" id="IPR049808">
    <property type="entry name" value="CONSTANS-like_Bbox1"/>
</dbReference>
<evidence type="ECO:0000256" key="8">
    <source>
        <dbReference type="PROSITE-ProRule" id="PRU00357"/>
    </source>
</evidence>
<evidence type="ECO:0000259" key="11">
    <source>
        <dbReference type="PROSITE" id="PS50119"/>
    </source>
</evidence>
<gene>
    <name evidence="13" type="ORF">QJS04_geneDACA020850</name>
</gene>
<evidence type="ECO:0000256" key="7">
    <source>
        <dbReference type="PROSITE-ProRule" id="PRU00024"/>
    </source>
</evidence>
<feature type="region of interest" description="Disordered" evidence="10">
    <location>
        <begin position="83"/>
        <end position="119"/>
    </location>
</feature>
<dbReference type="Pfam" id="PF00643">
    <property type="entry name" value="zf-B_box"/>
    <property type="match status" value="1"/>
</dbReference>
<dbReference type="InterPro" id="IPR052453">
    <property type="entry name" value="CONSTANS-like_ZF"/>
</dbReference>
<evidence type="ECO:0000256" key="10">
    <source>
        <dbReference type="SAM" id="MobiDB-lite"/>
    </source>
</evidence>
<protein>
    <submittedName>
        <fullName evidence="13">Zinc finger protein CONSTANS-LIKE 16</fullName>
    </submittedName>
</protein>
<keyword evidence="14" id="KW-1185">Reference proteome</keyword>
<evidence type="ECO:0000313" key="13">
    <source>
        <dbReference type="EMBL" id="KAK1278539.1"/>
    </source>
</evidence>
<proteinExistence type="inferred from homology"/>
<feature type="domain" description="B box-type" evidence="11">
    <location>
        <begin position="15"/>
        <end position="62"/>
    </location>
</feature>
<dbReference type="Proteomes" id="UP001179952">
    <property type="component" value="Unassembled WGS sequence"/>
</dbReference>
<keyword evidence="6 8" id="KW-0539">Nucleus</keyword>
<dbReference type="GO" id="GO:0005634">
    <property type="term" value="C:nucleus"/>
    <property type="evidence" value="ECO:0007669"/>
    <property type="project" value="UniProtKB-SubCell"/>
</dbReference>
<evidence type="ECO:0000313" key="14">
    <source>
        <dbReference type="Proteomes" id="UP001179952"/>
    </source>
</evidence>
<dbReference type="AlphaFoldDB" id="A0AAV9BRP8"/>
<comment type="subcellular location">
    <subcellularLocation>
        <location evidence="1 8">Nucleus</location>
    </subcellularLocation>
</comment>
<dbReference type="InterPro" id="IPR000315">
    <property type="entry name" value="Znf_B-box"/>
</dbReference>
<dbReference type="EMBL" id="JAUJYN010000002">
    <property type="protein sequence ID" value="KAK1278539.1"/>
    <property type="molecule type" value="Genomic_DNA"/>
</dbReference>
<dbReference type="PANTHER" id="PTHR31874:SF1">
    <property type="entry name" value="ZINC FINGER PROTEIN CONSTANS-LIKE 6"/>
    <property type="match status" value="1"/>
</dbReference>
<keyword evidence="9" id="KW-0175">Coiled coil</keyword>
<comment type="caution">
    <text evidence="13">The sequence shown here is derived from an EMBL/GenBank/DDBJ whole genome shotgun (WGS) entry which is preliminary data.</text>
</comment>